<comment type="caution">
    <text evidence="1">The sequence shown here is derived from an EMBL/GenBank/DDBJ whole genome shotgun (WGS) entry which is preliminary data.</text>
</comment>
<proteinExistence type="predicted"/>
<keyword evidence="2" id="KW-1185">Reference proteome</keyword>
<name>A0ABT9ZZY0_9BACI</name>
<dbReference type="Proteomes" id="UP001230005">
    <property type="component" value="Unassembled WGS sequence"/>
</dbReference>
<sequence length="54" mass="5840">MREEVGQCKMCGTKILCLDGFFNGIIDSDGLLTCFLCDSVSKGEEMEGCQGNNV</sequence>
<reference evidence="1 2" key="1">
    <citation type="submission" date="2023-07" db="EMBL/GenBank/DDBJ databases">
        <title>Genomic Encyclopedia of Type Strains, Phase IV (KMG-IV): sequencing the most valuable type-strain genomes for metagenomic binning, comparative biology and taxonomic classification.</title>
        <authorList>
            <person name="Goeker M."/>
        </authorList>
    </citation>
    <scope>NUCLEOTIDE SEQUENCE [LARGE SCALE GENOMIC DNA]</scope>
    <source>
        <strain evidence="1 2">DSM 9768</strain>
    </source>
</reference>
<protein>
    <submittedName>
        <fullName evidence="1">Uncharacterized protein</fullName>
    </submittedName>
</protein>
<gene>
    <name evidence="1" type="ORF">J2S74_003737</name>
</gene>
<accession>A0ABT9ZZY0</accession>
<organism evidence="1 2">
    <name type="scientific">Evansella vedderi</name>
    <dbReference type="NCBI Taxonomy" id="38282"/>
    <lineage>
        <taxon>Bacteria</taxon>
        <taxon>Bacillati</taxon>
        <taxon>Bacillota</taxon>
        <taxon>Bacilli</taxon>
        <taxon>Bacillales</taxon>
        <taxon>Bacillaceae</taxon>
        <taxon>Evansella</taxon>
    </lineage>
</organism>
<evidence type="ECO:0000313" key="1">
    <source>
        <dbReference type="EMBL" id="MDQ0256317.1"/>
    </source>
</evidence>
<dbReference type="RefSeq" id="WP_307328272.1">
    <property type="nucleotide sequence ID" value="NZ_JAUSUG010000016.1"/>
</dbReference>
<dbReference type="EMBL" id="JAUSUG010000016">
    <property type="protein sequence ID" value="MDQ0256317.1"/>
    <property type="molecule type" value="Genomic_DNA"/>
</dbReference>
<evidence type="ECO:0000313" key="2">
    <source>
        <dbReference type="Proteomes" id="UP001230005"/>
    </source>
</evidence>